<keyword evidence="1 2" id="KW-0663">Pyridoxal phosphate</keyword>
<evidence type="ECO:0000256" key="2">
    <source>
        <dbReference type="HAMAP-Rule" id="MF_02087"/>
    </source>
</evidence>
<protein>
    <recommendedName>
        <fullName evidence="2">Pyridoxal phosphate homeostasis protein</fullName>
        <shortName evidence="2">PLP homeostasis protein</shortName>
    </recommendedName>
</protein>
<comment type="cofactor">
    <cofactor evidence="3">
        <name>pyridoxal 5'-phosphate</name>
        <dbReference type="ChEBI" id="CHEBI:597326"/>
    </cofactor>
</comment>
<proteinExistence type="inferred from homology"/>
<dbReference type="Gene3D" id="3.20.20.10">
    <property type="entry name" value="Alanine racemase"/>
    <property type="match status" value="1"/>
</dbReference>
<dbReference type="PANTHER" id="PTHR10146:SF14">
    <property type="entry name" value="PYRIDOXAL PHOSPHATE HOMEOSTASIS PROTEIN"/>
    <property type="match status" value="1"/>
</dbReference>
<dbReference type="CDD" id="cd00635">
    <property type="entry name" value="PLPDE_III_YBL036c_like"/>
    <property type="match status" value="1"/>
</dbReference>
<reference evidence="6 7" key="1">
    <citation type="submission" date="2016-10" db="EMBL/GenBank/DDBJ databases">
        <authorList>
            <person name="de Groot N.N."/>
        </authorList>
    </citation>
    <scope>NUCLEOTIDE SEQUENCE [LARGE SCALE GENOMIC DNA]</scope>
    <source>
        <strain evidence="6 7">B25</strain>
    </source>
</reference>
<keyword evidence="7" id="KW-1185">Reference proteome</keyword>
<feature type="modified residue" description="N6-(pyridoxal phosphate)lysine" evidence="2 3">
    <location>
        <position position="39"/>
    </location>
</feature>
<evidence type="ECO:0000313" key="6">
    <source>
        <dbReference type="EMBL" id="SEP83914.1"/>
    </source>
</evidence>
<feature type="domain" description="Alanine racemase N-terminal" evidence="5">
    <location>
        <begin position="10"/>
        <end position="235"/>
    </location>
</feature>
<organism evidence="6 7">
    <name type="scientific">Treponema bryantii</name>
    <dbReference type="NCBI Taxonomy" id="163"/>
    <lineage>
        <taxon>Bacteria</taxon>
        <taxon>Pseudomonadati</taxon>
        <taxon>Spirochaetota</taxon>
        <taxon>Spirochaetia</taxon>
        <taxon>Spirochaetales</taxon>
        <taxon>Treponemataceae</taxon>
        <taxon>Treponema</taxon>
    </lineage>
</organism>
<dbReference type="HAMAP" id="MF_02087">
    <property type="entry name" value="PLP_homeostasis"/>
    <property type="match status" value="1"/>
</dbReference>
<dbReference type="PANTHER" id="PTHR10146">
    <property type="entry name" value="PROLINE SYNTHETASE CO-TRANSCRIBED BACTERIAL HOMOLOG PROTEIN"/>
    <property type="match status" value="1"/>
</dbReference>
<dbReference type="EMBL" id="FOFU01000001">
    <property type="protein sequence ID" value="SEP83914.1"/>
    <property type="molecule type" value="Genomic_DNA"/>
</dbReference>
<evidence type="ECO:0000256" key="3">
    <source>
        <dbReference type="PIRSR" id="PIRSR004848-1"/>
    </source>
</evidence>
<comment type="similarity">
    <text evidence="2 4">Belongs to the pyridoxal phosphate-binding protein YggS/PROSC family.</text>
</comment>
<dbReference type="PIRSF" id="PIRSF004848">
    <property type="entry name" value="YBL036c_PLPDEIII"/>
    <property type="match status" value="1"/>
</dbReference>
<dbReference type="SUPFAM" id="SSF51419">
    <property type="entry name" value="PLP-binding barrel"/>
    <property type="match status" value="1"/>
</dbReference>
<dbReference type="OrthoDB" id="9804072at2"/>
<evidence type="ECO:0000313" key="7">
    <source>
        <dbReference type="Proteomes" id="UP000182360"/>
    </source>
</evidence>
<comment type="function">
    <text evidence="2">Pyridoxal 5'-phosphate (PLP)-binding protein, which is involved in PLP homeostasis.</text>
</comment>
<dbReference type="Pfam" id="PF01168">
    <property type="entry name" value="Ala_racemase_N"/>
    <property type="match status" value="1"/>
</dbReference>
<dbReference type="InterPro" id="IPR029066">
    <property type="entry name" value="PLP-binding_barrel"/>
</dbReference>
<evidence type="ECO:0000259" key="5">
    <source>
        <dbReference type="Pfam" id="PF01168"/>
    </source>
</evidence>
<dbReference type="RefSeq" id="WP_074640697.1">
    <property type="nucleotide sequence ID" value="NZ_FOFU01000001.1"/>
</dbReference>
<dbReference type="FunFam" id="3.20.20.10:FF:000018">
    <property type="entry name" value="Pyridoxal phosphate homeostasis protein"/>
    <property type="match status" value="1"/>
</dbReference>
<dbReference type="InterPro" id="IPR001608">
    <property type="entry name" value="Ala_racemase_N"/>
</dbReference>
<dbReference type="AlphaFoldDB" id="A0A1H9B4Q5"/>
<dbReference type="STRING" id="163.SAMN04487775_102351"/>
<gene>
    <name evidence="6" type="ORF">SAMN04487977_101576</name>
</gene>
<dbReference type="InterPro" id="IPR011078">
    <property type="entry name" value="PyrdxlP_homeostasis"/>
</dbReference>
<name>A0A1H9B4Q5_9SPIR</name>
<accession>A0A1H9B4Q5</accession>
<dbReference type="NCBIfam" id="TIGR00044">
    <property type="entry name" value="YggS family pyridoxal phosphate-dependent enzyme"/>
    <property type="match status" value="1"/>
</dbReference>
<dbReference type="Proteomes" id="UP000182360">
    <property type="component" value="Unassembled WGS sequence"/>
</dbReference>
<evidence type="ECO:0000256" key="4">
    <source>
        <dbReference type="RuleBase" id="RU004514"/>
    </source>
</evidence>
<sequence>MSELICIKDNLEKIRNRIEQAETKAGRPQGAVKLMAVSKFHPAGAVVEAFEAGQLLFGENRVQEASEKFPPLIAQHPEIKVQMIGQLQSNKVKKAVEFASCIQSVDRIDLLKEIEKQCAKLNRNIEILFEYHTGEESKSGYTTEKALRESIEAIINGDFPHVIPKGFMTMAPFTEDEALIRKSFITLRELSERLRKDYQSLSLTELSMGMSGDFEIAIEEGSTLVRVGTAIFGERDYSKS</sequence>
<dbReference type="GO" id="GO:0030170">
    <property type="term" value="F:pyridoxal phosphate binding"/>
    <property type="evidence" value="ECO:0007669"/>
    <property type="project" value="UniProtKB-UniRule"/>
</dbReference>
<evidence type="ECO:0000256" key="1">
    <source>
        <dbReference type="ARBA" id="ARBA00022898"/>
    </source>
</evidence>